<dbReference type="Gene3D" id="2.60.40.3140">
    <property type="match status" value="1"/>
</dbReference>
<organism evidence="2 3">
    <name type="scientific">Flavobacterium gillisiae</name>
    <dbReference type="NCBI Taxonomy" id="150146"/>
    <lineage>
        <taxon>Bacteria</taxon>
        <taxon>Pseudomonadati</taxon>
        <taxon>Bacteroidota</taxon>
        <taxon>Flavobacteriia</taxon>
        <taxon>Flavobacteriales</taxon>
        <taxon>Flavobacteriaceae</taxon>
        <taxon>Flavobacterium</taxon>
    </lineage>
</organism>
<gene>
    <name evidence="2" type="ORF">SAMN05443667_10628</name>
</gene>
<accession>A0A1H4CGS7</accession>
<evidence type="ECO:0000259" key="1">
    <source>
        <dbReference type="Pfam" id="PF12969"/>
    </source>
</evidence>
<evidence type="ECO:0000313" key="3">
    <source>
        <dbReference type="Proteomes" id="UP000198951"/>
    </source>
</evidence>
<dbReference type="Pfam" id="PF12969">
    <property type="entry name" value="DUF3857"/>
    <property type="match status" value="1"/>
</dbReference>
<sequence length="666" mass="76641">MKDVRIGIVLFLLLFMSEISAQKFELGKVSLEELQEKLHPIDSSAAAAIVYKAGKTIFKYDYEKGFYALHECQIRIKIYKKEGLSWANFEVPYYVGYESMSDDVVKFSNAVTYNLEGTEIVKTKLNSEGSFKKNVNEYWNEASITMPNVKVGSVIEFKYILKSENVVTFPAFNMQYSIPVNYCEYKTEIPEFYIYKPVATGFVKVNTEQKYEDAFQGYDNQYRNSSTLKYKQISSIHTAESIPALKEENYIDNVRNYTSSIKYELERTRFPDQKVKDYSITWEGVAKTIFDNKDFGQALDADIDLVTDLRFILEAQHKTDLSQLEKLDVIFKFVQQKMNWNNHYGYYVDKGIKKAYVEKTGNTAEINFILIRMLKLAGISVNPVLLSTIEHGVPVFPNRTIFNYVIAGVEIDGKQILLDATNKQTTPNVMPLNTLNRFGRLIRKDGTSEEVNLMPKTTLNENTVLYVSVDEHGKIAGKCRIQKSDYPAFSFRENNKGFNKESYLEKLENSLNGIQISDYKIENVANLDKPIIESFTFVTGNHCEIIGGKMFINPKLFFTNSRNPFVKEERQMPIYFGYPKQKKYQITINIPEGYLVESVPKPIKIATGENVGLFIFNILPEGKIIQISFTEEINASLVSSDFYEVLKDFFQQMIDKQNEKIVLIKV</sequence>
<reference evidence="3" key="1">
    <citation type="submission" date="2016-10" db="EMBL/GenBank/DDBJ databases">
        <authorList>
            <person name="Varghese N."/>
            <person name="Submissions S."/>
        </authorList>
    </citation>
    <scope>NUCLEOTIDE SEQUENCE [LARGE SCALE GENOMIC DNA]</scope>
    <source>
        <strain evidence="3">DSM 22376</strain>
    </source>
</reference>
<dbReference type="Gene3D" id="2.60.120.1130">
    <property type="match status" value="1"/>
</dbReference>
<proteinExistence type="predicted"/>
<dbReference type="OrthoDB" id="98874at2"/>
<dbReference type="Gene3D" id="3.10.620.30">
    <property type="match status" value="1"/>
</dbReference>
<keyword evidence="3" id="KW-1185">Reference proteome</keyword>
<dbReference type="RefSeq" id="WP_091088670.1">
    <property type="nucleotide sequence ID" value="NZ_FNRD01000006.1"/>
</dbReference>
<dbReference type="EMBL" id="FNRD01000006">
    <property type="protein sequence ID" value="SEA59568.1"/>
    <property type="molecule type" value="Genomic_DNA"/>
</dbReference>
<feature type="domain" description="DUF3857" evidence="1">
    <location>
        <begin position="75"/>
        <end position="208"/>
    </location>
</feature>
<dbReference type="Proteomes" id="UP000198951">
    <property type="component" value="Unassembled WGS sequence"/>
</dbReference>
<protein>
    <recommendedName>
        <fullName evidence="1">DUF3857 domain-containing protein</fullName>
    </recommendedName>
</protein>
<name>A0A1H4CGS7_9FLAO</name>
<dbReference type="AlphaFoldDB" id="A0A1H4CGS7"/>
<dbReference type="InterPro" id="IPR024618">
    <property type="entry name" value="DUF3857"/>
</dbReference>
<evidence type="ECO:0000313" key="2">
    <source>
        <dbReference type="EMBL" id="SEA59568.1"/>
    </source>
</evidence>
<dbReference type="STRING" id="150146.SAMN05443667_10628"/>